<evidence type="ECO:0000256" key="2">
    <source>
        <dbReference type="SAM" id="SignalP"/>
    </source>
</evidence>
<feature type="region of interest" description="Disordered" evidence="1">
    <location>
        <begin position="314"/>
        <end position="345"/>
    </location>
</feature>
<name>A0AAV2HY49_LYMST</name>
<comment type="caution">
    <text evidence="3">The sequence shown here is derived from an EMBL/GenBank/DDBJ whole genome shotgun (WGS) entry which is preliminary data.</text>
</comment>
<reference evidence="3 4" key="1">
    <citation type="submission" date="2024-04" db="EMBL/GenBank/DDBJ databases">
        <authorList>
            <consortium name="Genoscope - CEA"/>
            <person name="William W."/>
        </authorList>
    </citation>
    <scope>NUCLEOTIDE SEQUENCE [LARGE SCALE GENOMIC DNA]</scope>
</reference>
<accession>A0AAV2HY49</accession>
<evidence type="ECO:0000313" key="4">
    <source>
        <dbReference type="Proteomes" id="UP001497497"/>
    </source>
</evidence>
<gene>
    <name evidence="3" type="ORF">GSLYS_00011784001</name>
</gene>
<protein>
    <submittedName>
        <fullName evidence="3">Uncharacterized protein</fullName>
    </submittedName>
</protein>
<feature type="compositionally biased region" description="Low complexity" evidence="1">
    <location>
        <begin position="485"/>
        <end position="497"/>
    </location>
</feature>
<feature type="region of interest" description="Disordered" evidence="1">
    <location>
        <begin position="369"/>
        <end position="395"/>
    </location>
</feature>
<feature type="compositionally biased region" description="Basic and acidic residues" evidence="1">
    <location>
        <begin position="318"/>
        <end position="338"/>
    </location>
</feature>
<feature type="region of interest" description="Disordered" evidence="1">
    <location>
        <begin position="545"/>
        <end position="566"/>
    </location>
</feature>
<feature type="signal peptide" evidence="2">
    <location>
        <begin position="1"/>
        <end position="24"/>
    </location>
</feature>
<dbReference type="Proteomes" id="UP001497497">
    <property type="component" value="Unassembled WGS sequence"/>
</dbReference>
<feature type="chain" id="PRO_5043785649" evidence="2">
    <location>
        <begin position="25"/>
        <end position="703"/>
    </location>
</feature>
<dbReference type="EMBL" id="CAXITT010000279">
    <property type="protein sequence ID" value="CAL1537955.1"/>
    <property type="molecule type" value="Genomic_DNA"/>
</dbReference>
<organism evidence="3 4">
    <name type="scientific">Lymnaea stagnalis</name>
    <name type="common">Great pond snail</name>
    <name type="synonym">Helix stagnalis</name>
    <dbReference type="NCBI Taxonomy" id="6523"/>
    <lineage>
        <taxon>Eukaryota</taxon>
        <taxon>Metazoa</taxon>
        <taxon>Spiralia</taxon>
        <taxon>Lophotrochozoa</taxon>
        <taxon>Mollusca</taxon>
        <taxon>Gastropoda</taxon>
        <taxon>Heterobranchia</taxon>
        <taxon>Euthyneura</taxon>
        <taxon>Panpulmonata</taxon>
        <taxon>Hygrophila</taxon>
        <taxon>Lymnaeoidea</taxon>
        <taxon>Lymnaeidae</taxon>
        <taxon>Lymnaea</taxon>
    </lineage>
</organism>
<dbReference type="AlphaFoldDB" id="A0AAV2HY49"/>
<evidence type="ECO:0000256" key="1">
    <source>
        <dbReference type="SAM" id="MobiDB-lite"/>
    </source>
</evidence>
<feature type="compositionally biased region" description="Polar residues" evidence="1">
    <location>
        <begin position="385"/>
        <end position="395"/>
    </location>
</feature>
<proteinExistence type="predicted"/>
<keyword evidence="2" id="KW-0732">Signal</keyword>
<sequence length="703" mass="77904">MEASFMFLSTTVTLCLLFVPKIYAIVTSGGNPIIACTGILVDNSNTRRFVFDDRKEIYYRAEVQNRVYKRELVELDQKIERLERLLELPIQNHTRLTDELLYLLPESKVDGTPRCHRRYKTELERCHSISDGGEGVIYDATENDDILMEMGFTADFRPTPPAKKRHHSGDLSRVGTKTLQKLTRSLSIGGGGRARRKRKCRDPSKALTPFSASEINVMKCGDSGDGPGIGKLRTGKQKSGRYSEDLSYLYSDTLLNIPVNCGHSSSSVPMLDKVTQTNGGASLQELEGVSVDFGSRLSSAKRDEVAGHANDACYELLPEARDRERGKERSGPEEDSHGSGKPGCHLHLINSKQGQLFAVQRLHIELVEEDSNSTSNNEDAESLAGSANGSGDVNNITSDVSGDLCAHQRKSTTRPLHRTAAVCNSEPVTWYERNHRLSSSPCHKRSSPHTYLQPYEEFDVMQGRSRSISTPDQPKATRSEQTVAPSPETPTGLLPTTTSFPLHYSNPSCLCKEFVHFIQAETRAQPPPDDYLRYNLLTTSPRRSPVSVRVAQSKLQEDNPKKSNGTELCTLSGLLSSTKSLCSNVSLVSSQSPEHGCLLIHKSGCPLAGNTLQTAQNQSLEWEPHFSSLIESNSVDSQEIDTDAARVMSSTLHTPIRMSGVEVQRSVLESERRQRIHKLQTDLKKIQMELKDLTDIDCDTSEV</sequence>
<evidence type="ECO:0000313" key="3">
    <source>
        <dbReference type="EMBL" id="CAL1537955.1"/>
    </source>
</evidence>
<feature type="region of interest" description="Disordered" evidence="1">
    <location>
        <begin position="460"/>
        <end position="497"/>
    </location>
</feature>
<keyword evidence="4" id="KW-1185">Reference proteome</keyword>